<organism evidence="1 2">
    <name type="scientific">Rhabdobacter roseus</name>
    <dbReference type="NCBI Taxonomy" id="1655419"/>
    <lineage>
        <taxon>Bacteria</taxon>
        <taxon>Pseudomonadati</taxon>
        <taxon>Bacteroidota</taxon>
        <taxon>Cytophagia</taxon>
        <taxon>Cytophagales</taxon>
        <taxon>Cytophagaceae</taxon>
        <taxon>Rhabdobacter</taxon>
    </lineage>
</organism>
<dbReference type="RefSeq" id="WP_184174998.1">
    <property type="nucleotide sequence ID" value="NZ_JACHGF010000004.1"/>
</dbReference>
<comment type="caution">
    <text evidence="1">The sequence shown here is derived from an EMBL/GenBank/DDBJ whole genome shotgun (WGS) entry which is preliminary data.</text>
</comment>
<evidence type="ECO:0008006" key="3">
    <source>
        <dbReference type="Google" id="ProtNLM"/>
    </source>
</evidence>
<protein>
    <recommendedName>
        <fullName evidence="3">Lipoprotein</fullName>
    </recommendedName>
</protein>
<dbReference type="Proteomes" id="UP000557307">
    <property type="component" value="Unassembled WGS sequence"/>
</dbReference>
<evidence type="ECO:0000313" key="2">
    <source>
        <dbReference type="Proteomes" id="UP000557307"/>
    </source>
</evidence>
<dbReference type="PROSITE" id="PS51257">
    <property type="entry name" value="PROKAR_LIPOPROTEIN"/>
    <property type="match status" value="1"/>
</dbReference>
<sequence>MRTCVTKLLLLSLLAAGTGCGRHDDINKQYVFTDFSKAYKIKHVPKSGNVYSATIEGHFDGKLRINSLCYLDGKLPFTAGYSATPCYERSKEYVDSVKIDVGTFEIYVDDMEYNTYIYPNTARRGKVTVTIREWTPKD</sequence>
<evidence type="ECO:0000313" key="1">
    <source>
        <dbReference type="EMBL" id="MBB5285062.1"/>
    </source>
</evidence>
<dbReference type="EMBL" id="JACHGF010000004">
    <property type="protein sequence ID" value="MBB5285062.1"/>
    <property type="molecule type" value="Genomic_DNA"/>
</dbReference>
<dbReference type="AlphaFoldDB" id="A0A840TU24"/>
<accession>A0A840TU24</accession>
<reference evidence="1 2" key="1">
    <citation type="submission" date="2020-08" db="EMBL/GenBank/DDBJ databases">
        <title>Genomic Encyclopedia of Type Strains, Phase IV (KMG-IV): sequencing the most valuable type-strain genomes for metagenomic binning, comparative biology and taxonomic classification.</title>
        <authorList>
            <person name="Goeker M."/>
        </authorList>
    </citation>
    <scope>NUCLEOTIDE SEQUENCE [LARGE SCALE GENOMIC DNA]</scope>
    <source>
        <strain evidence="1 2">DSM 105074</strain>
    </source>
</reference>
<keyword evidence="2" id="KW-1185">Reference proteome</keyword>
<proteinExistence type="predicted"/>
<gene>
    <name evidence="1" type="ORF">HNQ92_003210</name>
</gene>
<name>A0A840TU24_9BACT</name>